<evidence type="ECO:0000256" key="3">
    <source>
        <dbReference type="SAM" id="Coils"/>
    </source>
</evidence>
<reference evidence="6" key="1">
    <citation type="journal article" date="2019" name="Int. J. Syst. Evol. Microbiol.">
        <title>The Global Catalogue of Microorganisms (GCM) 10K type strain sequencing project: providing services to taxonomists for standard genome sequencing and annotation.</title>
        <authorList>
            <consortium name="The Broad Institute Genomics Platform"/>
            <consortium name="The Broad Institute Genome Sequencing Center for Infectious Disease"/>
            <person name="Wu L."/>
            <person name="Ma J."/>
        </authorList>
    </citation>
    <scope>NUCLEOTIDE SEQUENCE [LARGE SCALE GENOMIC DNA]</scope>
    <source>
        <strain evidence="6">TISTR 1827</strain>
    </source>
</reference>
<dbReference type="SUPFAM" id="SSF111369">
    <property type="entry name" value="HlyD-like secretion proteins"/>
    <property type="match status" value="2"/>
</dbReference>
<keyword evidence="6" id="KW-1185">Reference proteome</keyword>
<feature type="coiled-coil region" evidence="3">
    <location>
        <begin position="80"/>
        <end position="250"/>
    </location>
</feature>
<evidence type="ECO:0000313" key="5">
    <source>
        <dbReference type="EMBL" id="MFD2659503.1"/>
    </source>
</evidence>
<dbReference type="EMBL" id="JBHUMY010000004">
    <property type="protein sequence ID" value="MFD2659503.1"/>
    <property type="molecule type" value="Genomic_DNA"/>
</dbReference>
<comment type="subcellular location">
    <subcellularLocation>
        <location evidence="1">Cell envelope</location>
    </subcellularLocation>
</comment>
<dbReference type="SUPFAM" id="SSF56954">
    <property type="entry name" value="Outer membrane efflux proteins (OEP)"/>
    <property type="match status" value="1"/>
</dbReference>
<keyword evidence="2 3" id="KW-0175">Coiled coil</keyword>
<name>A0ABW5QSU2_9BACL</name>
<accession>A0ABW5QSU2</accession>
<dbReference type="InterPro" id="IPR059052">
    <property type="entry name" value="HH_YbhG-like"/>
</dbReference>
<sequence>MKWQRSVVYIVFAALIACGVVLLNTNQAFTQSADNRNHPTASIEAEQYSASFKVGGRIASLLVEEGSAVKKGDVLATLQSDELQAKVDQAEAALSGIEGQIEQAEAAVSAAEAKKGQGEDAVGLTKETVEKQIAQAEAAVEAAEAQVSALKSGARPEEKKQAEIQRDAAKEAFEIAENSYNQLQGLLKEGLVSQTEVDKAKLSYLDAKAKYEAAEQQYKLVQEGARQEEIEAAEAQVAQAKAALALAQANRQQVAIKEGDVAAADAAVTQAEGALSAAKAGKAQAEAAKKEAETYLGYTKLVATADGVVLSRSAELGEIVGAGYPVFTIEKSAAKKTAKFFLPETEIAGLKVGDEVTVKVSSTGEMAKAQVKTIAKAASYATQKASQNQGDLDIVSFGVKVEFLELPETAIAGMTVEWYGTAESGE</sequence>
<comment type="caution">
    <text evidence="5">The sequence shown here is derived from an EMBL/GenBank/DDBJ whole genome shotgun (WGS) entry which is preliminary data.</text>
</comment>
<proteinExistence type="predicted"/>
<feature type="domain" description="YbhG-like alpha-helical hairpin" evidence="4">
    <location>
        <begin position="128"/>
        <end position="251"/>
    </location>
</feature>
<organism evidence="5 6">
    <name type="scientific">Paenibacillus thailandensis</name>
    <dbReference type="NCBI Taxonomy" id="393250"/>
    <lineage>
        <taxon>Bacteria</taxon>
        <taxon>Bacillati</taxon>
        <taxon>Bacillota</taxon>
        <taxon>Bacilli</taxon>
        <taxon>Bacillales</taxon>
        <taxon>Paenibacillaceae</taxon>
        <taxon>Paenibacillus</taxon>
    </lineage>
</organism>
<dbReference type="Gene3D" id="1.10.287.470">
    <property type="entry name" value="Helix hairpin bin"/>
    <property type="match status" value="1"/>
</dbReference>
<evidence type="ECO:0000256" key="2">
    <source>
        <dbReference type="ARBA" id="ARBA00023054"/>
    </source>
</evidence>
<dbReference type="Gene3D" id="2.40.50.100">
    <property type="match status" value="2"/>
</dbReference>
<dbReference type="Pfam" id="PF25881">
    <property type="entry name" value="HH_YBHG"/>
    <property type="match status" value="1"/>
</dbReference>
<dbReference type="InterPro" id="IPR050465">
    <property type="entry name" value="UPF0194_transport"/>
</dbReference>
<dbReference type="Gene3D" id="2.40.30.170">
    <property type="match status" value="1"/>
</dbReference>
<evidence type="ECO:0000256" key="1">
    <source>
        <dbReference type="ARBA" id="ARBA00004196"/>
    </source>
</evidence>
<gene>
    <name evidence="5" type="ORF">ACFSW5_04400</name>
</gene>
<dbReference type="RefSeq" id="WP_379270194.1">
    <property type="nucleotide sequence ID" value="NZ_JBHUGT010000020.1"/>
</dbReference>
<dbReference type="PROSITE" id="PS51257">
    <property type="entry name" value="PROKAR_LIPOPROTEIN"/>
    <property type="match status" value="1"/>
</dbReference>
<protein>
    <submittedName>
        <fullName evidence="5">HlyD family secretion protein</fullName>
    </submittedName>
</protein>
<evidence type="ECO:0000313" key="6">
    <source>
        <dbReference type="Proteomes" id="UP001597493"/>
    </source>
</evidence>
<dbReference type="PANTHER" id="PTHR32347">
    <property type="entry name" value="EFFLUX SYSTEM COMPONENT YKNX-RELATED"/>
    <property type="match status" value="1"/>
</dbReference>
<dbReference type="PANTHER" id="PTHR32347:SF23">
    <property type="entry name" value="BLL5650 PROTEIN"/>
    <property type="match status" value="1"/>
</dbReference>
<evidence type="ECO:0000259" key="4">
    <source>
        <dbReference type="Pfam" id="PF25881"/>
    </source>
</evidence>
<dbReference type="Proteomes" id="UP001597493">
    <property type="component" value="Unassembled WGS sequence"/>
</dbReference>